<sequence length="77" mass="8028">MCRLGFLGAGALGRAASRHSTCTSADAWSTPRDPCRLHLDASPAPPGTAVGRLAGQVQAPMSWSTWYTLSSSRPLGT</sequence>
<dbReference type="AlphaFoldDB" id="A0A6B0U6E1"/>
<name>A0A6B0U6E1_IXORI</name>
<protein>
    <submittedName>
        <fullName evidence="1">Putative secreted protein</fullName>
    </submittedName>
</protein>
<organism evidence="1">
    <name type="scientific">Ixodes ricinus</name>
    <name type="common">Common tick</name>
    <name type="synonym">Acarus ricinus</name>
    <dbReference type="NCBI Taxonomy" id="34613"/>
    <lineage>
        <taxon>Eukaryota</taxon>
        <taxon>Metazoa</taxon>
        <taxon>Ecdysozoa</taxon>
        <taxon>Arthropoda</taxon>
        <taxon>Chelicerata</taxon>
        <taxon>Arachnida</taxon>
        <taxon>Acari</taxon>
        <taxon>Parasitiformes</taxon>
        <taxon>Ixodida</taxon>
        <taxon>Ixodoidea</taxon>
        <taxon>Ixodidae</taxon>
        <taxon>Ixodinae</taxon>
        <taxon>Ixodes</taxon>
    </lineage>
</organism>
<accession>A0A6B0U6E1</accession>
<proteinExistence type="predicted"/>
<evidence type="ECO:0000313" key="1">
    <source>
        <dbReference type="EMBL" id="MXU83786.1"/>
    </source>
</evidence>
<reference evidence="1" key="1">
    <citation type="submission" date="2019-12" db="EMBL/GenBank/DDBJ databases">
        <title>An insight into the sialome of adult female Ixodes ricinus ticks feeding for 6 days.</title>
        <authorList>
            <person name="Perner J."/>
            <person name="Ribeiro J.M.C."/>
        </authorList>
    </citation>
    <scope>NUCLEOTIDE SEQUENCE</scope>
    <source>
        <strain evidence="1">Semi-engorged</strain>
        <tissue evidence="1">Salivary glands</tissue>
    </source>
</reference>
<dbReference type="EMBL" id="GIFC01001703">
    <property type="protein sequence ID" value="MXU83786.1"/>
    <property type="molecule type" value="Transcribed_RNA"/>
</dbReference>